<dbReference type="GO" id="GO:0042910">
    <property type="term" value="F:xenobiotic transmembrane transporter activity"/>
    <property type="evidence" value="ECO:0007669"/>
    <property type="project" value="InterPro"/>
</dbReference>
<keyword evidence="9" id="KW-0406">Ion transport</keyword>
<dbReference type="GO" id="GO:0006811">
    <property type="term" value="P:monoatomic ion transport"/>
    <property type="evidence" value="ECO:0007669"/>
    <property type="project" value="UniProtKB-KW"/>
</dbReference>
<feature type="transmembrane region" description="Helical" evidence="13">
    <location>
        <begin position="21"/>
        <end position="40"/>
    </location>
</feature>
<dbReference type="Pfam" id="PF01554">
    <property type="entry name" value="MatE"/>
    <property type="match status" value="2"/>
</dbReference>
<evidence type="ECO:0000313" key="14">
    <source>
        <dbReference type="EMBL" id="SIT22806.1"/>
    </source>
</evidence>
<evidence type="ECO:0000256" key="3">
    <source>
        <dbReference type="ARBA" id="ARBA00022106"/>
    </source>
</evidence>
<dbReference type="CDD" id="cd13143">
    <property type="entry name" value="MATE_MepA_like"/>
    <property type="match status" value="1"/>
</dbReference>
<dbReference type="GO" id="GO:0046677">
    <property type="term" value="P:response to antibiotic"/>
    <property type="evidence" value="ECO:0007669"/>
    <property type="project" value="UniProtKB-KW"/>
</dbReference>
<evidence type="ECO:0000256" key="10">
    <source>
        <dbReference type="ARBA" id="ARBA00023136"/>
    </source>
</evidence>
<dbReference type="Proteomes" id="UP000186141">
    <property type="component" value="Unassembled WGS sequence"/>
</dbReference>
<feature type="transmembrane region" description="Helical" evidence="13">
    <location>
        <begin position="144"/>
        <end position="161"/>
    </location>
</feature>
<feature type="transmembrane region" description="Helical" evidence="13">
    <location>
        <begin position="99"/>
        <end position="124"/>
    </location>
</feature>
<feature type="transmembrane region" description="Helical" evidence="13">
    <location>
        <begin position="283"/>
        <end position="304"/>
    </location>
</feature>
<evidence type="ECO:0000256" key="12">
    <source>
        <dbReference type="ARBA" id="ARBA00031636"/>
    </source>
</evidence>
<gene>
    <name evidence="14" type="ORF">SAMN05421774_11269</name>
</gene>
<reference evidence="14 15" key="1">
    <citation type="submission" date="2017-01" db="EMBL/GenBank/DDBJ databases">
        <authorList>
            <person name="Mah S.A."/>
            <person name="Swanson W.J."/>
            <person name="Moy G.W."/>
            <person name="Vacquier V.D."/>
        </authorList>
    </citation>
    <scope>NUCLEOTIDE SEQUENCE [LARGE SCALE GENOMIC DNA]</scope>
    <source>
        <strain evidence="14 15">DSM 26375</strain>
    </source>
</reference>
<evidence type="ECO:0000256" key="8">
    <source>
        <dbReference type="ARBA" id="ARBA00022989"/>
    </source>
</evidence>
<keyword evidence="4" id="KW-0813">Transport</keyword>
<evidence type="ECO:0000313" key="15">
    <source>
        <dbReference type="Proteomes" id="UP000186141"/>
    </source>
</evidence>
<dbReference type="PANTHER" id="PTHR43298:SF2">
    <property type="entry name" value="FMN_FAD EXPORTER YEEO-RELATED"/>
    <property type="match status" value="1"/>
</dbReference>
<evidence type="ECO:0000256" key="1">
    <source>
        <dbReference type="ARBA" id="ARBA00004429"/>
    </source>
</evidence>
<keyword evidence="11" id="KW-0046">Antibiotic resistance</keyword>
<feature type="transmembrane region" description="Helical" evidence="13">
    <location>
        <begin position="325"/>
        <end position="347"/>
    </location>
</feature>
<dbReference type="EMBL" id="FTOT01000012">
    <property type="protein sequence ID" value="SIT22806.1"/>
    <property type="molecule type" value="Genomic_DNA"/>
</dbReference>
<dbReference type="GO" id="GO:0015297">
    <property type="term" value="F:antiporter activity"/>
    <property type="evidence" value="ECO:0007669"/>
    <property type="project" value="UniProtKB-KW"/>
</dbReference>
<dbReference type="RefSeq" id="WP_076534071.1">
    <property type="nucleotide sequence ID" value="NZ_BMEH01000012.1"/>
</dbReference>
<comment type="similarity">
    <text evidence="2">Belongs to the multi antimicrobial extrusion (MATE) (TC 2.A.66.1) family. MepA subfamily.</text>
</comment>
<feature type="transmembrane region" description="Helical" evidence="13">
    <location>
        <begin position="52"/>
        <end position="78"/>
    </location>
</feature>
<evidence type="ECO:0000256" key="2">
    <source>
        <dbReference type="ARBA" id="ARBA00008417"/>
    </source>
</evidence>
<keyword evidence="10 13" id="KW-0472">Membrane</keyword>
<feature type="transmembrane region" description="Helical" evidence="13">
    <location>
        <begin position="246"/>
        <end position="271"/>
    </location>
</feature>
<sequence length="464" mass="48091">MSVRRAANTIENPFLTLPVRRLFLANALPMAVVMSTGGLLNVVDSIFVGRFIGAQALAAVSLAFPVVMLLTALTTLVGGGMSSLLARHLGKGSRSEAGAVFAGAHGLVFAMSAVVILGALTFGRGIVSFLATGNEAVAGPAKDYLLILILGAPVLFGLGLHADALRNEGRAGLIALLSVLVNLLNVAANYIAIVILDLGIAGSAIGTVAAQALGLALLLLVRKCNPALLPLSTIRQASWLTGWRQILSLGLPLCLSFIGMALVASTVLLGIDNTAADPDSYVAAYGVVTRVLGLAFLPQMAIALTTQSITGNNVGAGRMDRAHAALRLAIGCVFLWCLGVALTGMLAGETLGALFSKDPEVITAVGVIMRPMTALYAVTGPILILAMHFQAMGHPLRTAVLTLVKPWLLTPVLIIVLNAHSGLSGLWFAFLVADATLLLVALTIIFRGRIFDATFTTLHAKEGS</sequence>
<organism evidence="14 15">
    <name type="scientific">Gemmobacter megaterium</name>
    <dbReference type="NCBI Taxonomy" id="1086013"/>
    <lineage>
        <taxon>Bacteria</taxon>
        <taxon>Pseudomonadati</taxon>
        <taxon>Pseudomonadota</taxon>
        <taxon>Alphaproteobacteria</taxon>
        <taxon>Rhodobacterales</taxon>
        <taxon>Paracoccaceae</taxon>
        <taxon>Gemmobacter</taxon>
    </lineage>
</organism>
<feature type="transmembrane region" description="Helical" evidence="13">
    <location>
        <begin position="367"/>
        <end position="387"/>
    </location>
</feature>
<evidence type="ECO:0000256" key="11">
    <source>
        <dbReference type="ARBA" id="ARBA00023251"/>
    </source>
</evidence>
<dbReference type="OrthoDB" id="7805940at2"/>
<protein>
    <recommendedName>
        <fullName evidence="3">Multidrug export protein MepA</fullName>
    </recommendedName>
    <alternativeName>
        <fullName evidence="12">Multidrug-efflux transporter</fullName>
    </alternativeName>
</protein>
<feature type="transmembrane region" description="Helical" evidence="13">
    <location>
        <begin position="399"/>
        <end position="419"/>
    </location>
</feature>
<name>A0A1N7QJ36_9RHOB</name>
<dbReference type="STRING" id="1086013.SAMN05421774_11269"/>
<keyword evidence="15" id="KW-1185">Reference proteome</keyword>
<evidence type="ECO:0000256" key="13">
    <source>
        <dbReference type="SAM" id="Phobius"/>
    </source>
</evidence>
<evidence type="ECO:0000256" key="7">
    <source>
        <dbReference type="ARBA" id="ARBA00022692"/>
    </source>
</evidence>
<accession>A0A1N7QJ36</accession>
<dbReference type="InterPro" id="IPR048279">
    <property type="entry name" value="MdtK-like"/>
</dbReference>
<keyword evidence="8 13" id="KW-1133">Transmembrane helix</keyword>
<feature type="transmembrane region" description="Helical" evidence="13">
    <location>
        <begin position="425"/>
        <end position="446"/>
    </location>
</feature>
<feature type="transmembrane region" description="Helical" evidence="13">
    <location>
        <begin position="173"/>
        <end position="193"/>
    </location>
</feature>
<comment type="subcellular location">
    <subcellularLocation>
        <location evidence="1">Cell inner membrane</location>
        <topology evidence="1">Multi-pass membrane protein</topology>
    </subcellularLocation>
</comment>
<evidence type="ECO:0000256" key="4">
    <source>
        <dbReference type="ARBA" id="ARBA00022448"/>
    </source>
</evidence>
<dbReference type="InterPro" id="IPR050222">
    <property type="entry name" value="MATE_MdtK"/>
</dbReference>
<dbReference type="GO" id="GO:0005886">
    <property type="term" value="C:plasma membrane"/>
    <property type="evidence" value="ECO:0007669"/>
    <property type="project" value="UniProtKB-SubCell"/>
</dbReference>
<dbReference type="PANTHER" id="PTHR43298">
    <property type="entry name" value="MULTIDRUG RESISTANCE PROTEIN NORM-RELATED"/>
    <property type="match status" value="1"/>
</dbReference>
<evidence type="ECO:0000256" key="6">
    <source>
        <dbReference type="ARBA" id="ARBA00022475"/>
    </source>
</evidence>
<keyword evidence="5" id="KW-0050">Antiport</keyword>
<keyword evidence="6" id="KW-1003">Cell membrane</keyword>
<dbReference type="InterPro" id="IPR045070">
    <property type="entry name" value="MATE_MepA-like"/>
</dbReference>
<dbReference type="AlphaFoldDB" id="A0A1N7QJ36"/>
<dbReference type="PIRSF" id="PIRSF006603">
    <property type="entry name" value="DinF"/>
    <property type="match status" value="1"/>
</dbReference>
<proteinExistence type="inferred from homology"/>
<feature type="transmembrane region" description="Helical" evidence="13">
    <location>
        <begin position="199"/>
        <end position="221"/>
    </location>
</feature>
<keyword evidence="7 13" id="KW-0812">Transmembrane</keyword>
<dbReference type="InterPro" id="IPR002528">
    <property type="entry name" value="MATE_fam"/>
</dbReference>
<evidence type="ECO:0000256" key="5">
    <source>
        <dbReference type="ARBA" id="ARBA00022449"/>
    </source>
</evidence>
<evidence type="ECO:0000256" key="9">
    <source>
        <dbReference type="ARBA" id="ARBA00023065"/>
    </source>
</evidence>